<name>K8EJR6_9CHLO</name>
<protein>
    <submittedName>
        <fullName evidence="2">Uncharacterized protein</fullName>
    </submittedName>
</protein>
<feature type="compositionally biased region" description="Polar residues" evidence="1">
    <location>
        <begin position="871"/>
        <end position="883"/>
    </location>
</feature>
<feature type="compositionally biased region" description="Low complexity" evidence="1">
    <location>
        <begin position="72"/>
        <end position="84"/>
    </location>
</feature>
<gene>
    <name evidence="2" type="ordered locus">Bathy10g02450</name>
</gene>
<feature type="compositionally biased region" description="Pro residues" evidence="1">
    <location>
        <begin position="1261"/>
        <end position="1274"/>
    </location>
</feature>
<evidence type="ECO:0000313" key="3">
    <source>
        <dbReference type="Proteomes" id="UP000198341"/>
    </source>
</evidence>
<feature type="compositionally biased region" description="Basic and acidic residues" evidence="1">
    <location>
        <begin position="1144"/>
        <end position="1176"/>
    </location>
</feature>
<feature type="region of interest" description="Disordered" evidence="1">
    <location>
        <begin position="364"/>
        <end position="401"/>
    </location>
</feature>
<dbReference type="PANTHER" id="PTHR16148">
    <property type="entry name" value="NF-KAPPA-B-REPRESSING FACTOR-RELATED"/>
    <property type="match status" value="1"/>
</dbReference>
<dbReference type="KEGG" id="bpg:Bathy10g02450"/>
<feature type="compositionally biased region" description="Low complexity" evidence="1">
    <location>
        <begin position="1106"/>
        <end position="1119"/>
    </location>
</feature>
<dbReference type="EMBL" id="FO082269">
    <property type="protein sequence ID" value="CCO18271.1"/>
    <property type="molecule type" value="Genomic_DNA"/>
</dbReference>
<reference evidence="2 3" key="1">
    <citation type="submission" date="2011-10" db="EMBL/GenBank/DDBJ databases">
        <authorList>
            <person name="Genoscope - CEA"/>
        </authorList>
    </citation>
    <scope>NUCLEOTIDE SEQUENCE [LARGE SCALE GENOMIC DNA]</scope>
    <source>
        <strain evidence="2 3">RCC 1105</strain>
    </source>
</reference>
<feature type="region of interest" description="Disordered" evidence="1">
    <location>
        <begin position="1188"/>
        <end position="1316"/>
    </location>
</feature>
<keyword evidence="3" id="KW-1185">Reference proteome</keyword>
<feature type="compositionally biased region" description="Low complexity" evidence="1">
    <location>
        <begin position="1052"/>
        <end position="1067"/>
    </location>
</feature>
<feature type="region of interest" description="Disordered" evidence="1">
    <location>
        <begin position="55"/>
        <end position="85"/>
    </location>
</feature>
<feature type="compositionally biased region" description="Acidic residues" evidence="1">
    <location>
        <begin position="1394"/>
        <end position="1410"/>
    </location>
</feature>
<organism evidence="2 3">
    <name type="scientific">Bathycoccus prasinos</name>
    <dbReference type="NCBI Taxonomy" id="41875"/>
    <lineage>
        <taxon>Eukaryota</taxon>
        <taxon>Viridiplantae</taxon>
        <taxon>Chlorophyta</taxon>
        <taxon>Mamiellophyceae</taxon>
        <taxon>Mamiellales</taxon>
        <taxon>Bathycoccaceae</taxon>
        <taxon>Bathycoccus</taxon>
    </lineage>
</organism>
<dbReference type="RefSeq" id="XP_007510738.1">
    <property type="nucleotide sequence ID" value="XM_007510676.1"/>
</dbReference>
<feature type="compositionally biased region" description="Pro residues" evidence="1">
    <location>
        <begin position="1290"/>
        <end position="1303"/>
    </location>
</feature>
<dbReference type="PANTHER" id="PTHR16148:SF14">
    <property type="entry name" value="MYND-TYPE DOMAIN-CONTAINING PROTEIN"/>
    <property type="match status" value="1"/>
</dbReference>
<evidence type="ECO:0000313" key="2">
    <source>
        <dbReference type="EMBL" id="CCO18271.1"/>
    </source>
</evidence>
<evidence type="ECO:0000256" key="1">
    <source>
        <dbReference type="SAM" id="MobiDB-lite"/>
    </source>
</evidence>
<dbReference type="Proteomes" id="UP000198341">
    <property type="component" value="Chromosome 10"/>
</dbReference>
<feature type="compositionally biased region" description="Basic and acidic residues" evidence="1">
    <location>
        <begin position="1188"/>
        <end position="1213"/>
    </location>
</feature>
<accession>K8EJR6</accession>
<feature type="compositionally biased region" description="Basic and acidic residues" evidence="1">
    <location>
        <begin position="383"/>
        <end position="398"/>
    </location>
</feature>
<feature type="compositionally biased region" description="Polar residues" evidence="1">
    <location>
        <begin position="1411"/>
        <end position="1422"/>
    </location>
</feature>
<feature type="region of interest" description="Disordered" evidence="1">
    <location>
        <begin position="1330"/>
        <end position="1425"/>
    </location>
</feature>
<feature type="compositionally biased region" description="Low complexity" evidence="1">
    <location>
        <begin position="1359"/>
        <end position="1371"/>
    </location>
</feature>
<proteinExistence type="predicted"/>
<feature type="region of interest" description="Disordered" evidence="1">
    <location>
        <begin position="1051"/>
        <end position="1176"/>
    </location>
</feature>
<sequence length="1435" mass="156823">MTRRVLSLSSKSSGSLFVFFFFALSSFLLLNLTMMTTTLMATATTIQTVAFSSQRLSGGNDDENSKKKSEESSFTSSSSSSPSSQRIREATFLATFENFQSDFQRLKAKAIKARENKEEYFYEEEEGEEEETTIGKKISSSSVSCDFCGPHSLGSFGGCEWTLELNGIRANEWDAPVEVDVKCEAAAGKEDFSPSAYQYLTRIKKVSKKSAQSLKPRTHRVHGEVAFEELNASPYDFEQSPKKYFSVGGKLEIQVDIKAWKDVKDAPDAVPVRAVIHDAPRKAWSLRAVRRFMKPEDWKRDESNGAHSNAGEKSAVAWILPTDSQEMASYLFSEALGAKDAQQGNSKSGASKLRKTAPSFSFQKLGPLGTISERKTRRSRNARLRENRAKLDGNTGKDADDDDLWLDDDLEDMTPGKKNTFFEDLDIEDLYQSSSYTSKKAKANNHHMTSVVATNLDEPRGNETAIVHHKISIDVDEELPECTDAPVTGDLGPLLVSFAPDSLRAAHRVTVHGCRADQGGIALVAYSSTADRTHDLWLRVVLLHQEDSELDVVVAGEATVPPLEESWSAPMIMRILPWETSKDSGFVKVSKKSAFGSGSKVTRKLKLTIQARQLRPRRVALRLPLDQYGDADTRKAAKAAAERFGTTSNSLIEIPQAERPCAIAWVEVNPWDNAAKLLGAAAGLASSSSGKVVRPTDIALAVDGVLLPHDWHPDATMLYAAALLGVSASLSSSPEERRNLNATAAWRWGLGDGDACTVLPNVKRNAEDPAEDAKCEKIYAKLRDLASSSDSSKEREKLENSRERLRCDVSQVRAYLTKATENGSKLTIGGLSNLPSTDDLVLALVDARENGGLEAAYNFHKDQNGRKDSTTNKNNRQSSSQGYHRNPFFANGGGFAQTLDEQAETAFILNQFVNANFLPSSSETAAELALIVGTTAYVLLVLYLCAGAFRVYNKVSSNRAGPTVVHKKNGPGSGHHHHHGVSPQLRVCLRTMAMSPFTAGWMMAKEPAKFVFDLLKPTISFALGTLLLFAEEIVRSIKVFVRDSKAYAKVFGGSTNKNNKNGNSTASNKKKHSEKNNNNSNNGAETQHAGNNGESSKKANGKKKANNYNNNNNNGKSSSVLLRDESSNNNSPTASSADPGTPRVKSEWEAEEEERRQREEEEEMRRHAALRMSEKRLLDAAIEREREQARLEREEKEEKARLAKEAKRAEKAAQKVLKSKSASNSPLTSPRTAIGDAPPGFEHLSPRAQANGTQQPRPGFTIPPPVPPGLPPTLSPTKKRDGAINSASKPLPPPLPKSPPPLNQPMKRNAVTATNGGGAMLITPAMLRQSSIDTPTHPPTRRFQFGDDVPTQPFIGSSNNNNNNNNNTVAPAAPPMPPGAQDQDDLVMSMLEGLSDDDGNDEILEDEFNDDLNSPTNQMDGSTTGGLFGKWSGFF</sequence>
<feature type="compositionally biased region" description="Polar residues" evidence="1">
    <location>
        <begin position="1220"/>
        <end position="1231"/>
    </location>
</feature>
<feature type="region of interest" description="Disordered" evidence="1">
    <location>
        <begin position="862"/>
        <end position="884"/>
    </location>
</feature>
<dbReference type="GeneID" id="19013321"/>